<reference evidence="3 4" key="1">
    <citation type="journal article" date="2014" name="Nat. Genet.">
        <title>Genome and transcriptome of the porcine whipworm Trichuris suis.</title>
        <authorList>
            <person name="Jex A.R."/>
            <person name="Nejsum P."/>
            <person name="Schwarz E.M."/>
            <person name="Hu L."/>
            <person name="Young N.D."/>
            <person name="Hall R.S."/>
            <person name="Korhonen P.K."/>
            <person name="Liao S."/>
            <person name="Thamsborg S."/>
            <person name="Xia J."/>
            <person name="Xu P."/>
            <person name="Wang S."/>
            <person name="Scheerlinck J.P."/>
            <person name="Hofmann A."/>
            <person name="Sternberg P.W."/>
            <person name="Wang J."/>
            <person name="Gasser R.B."/>
        </authorList>
    </citation>
    <scope>NUCLEOTIDE SEQUENCE [LARGE SCALE GENOMIC DNA]</scope>
    <source>
        <strain evidence="3">DCEP-RM93M</strain>
    </source>
</reference>
<dbReference type="PANTHER" id="PTHR46060:SF1">
    <property type="entry name" value="MARINER MOS1 TRANSPOSASE-LIKE PROTEIN"/>
    <property type="match status" value="1"/>
</dbReference>
<dbReference type="PANTHER" id="PTHR46060">
    <property type="entry name" value="MARINER MOS1 TRANSPOSASE-LIKE PROTEIN"/>
    <property type="match status" value="1"/>
</dbReference>
<accession>A0A085LXQ7</accession>
<dbReference type="AlphaFoldDB" id="A0A085LXQ7"/>
<evidence type="ECO:0000313" key="4">
    <source>
        <dbReference type="Proteomes" id="UP000030764"/>
    </source>
</evidence>
<dbReference type="Gene3D" id="1.10.10.1450">
    <property type="match status" value="1"/>
</dbReference>
<dbReference type="Pfam" id="PF17906">
    <property type="entry name" value="HTH_48"/>
    <property type="match status" value="1"/>
</dbReference>
<dbReference type="Gene3D" id="3.30.420.10">
    <property type="entry name" value="Ribonuclease H-like superfamily/Ribonuclease H"/>
    <property type="match status" value="1"/>
</dbReference>
<dbReference type="InterPro" id="IPR041426">
    <property type="entry name" value="Mos1_HTH"/>
</dbReference>
<dbReference type="InterPro" id="IPR036397">
    <property type="entry name" value="RNaseH_sf"/>
</dbReference>
<name>A0A085LXQ7_9BILA</name>
<keyword evidence="4" id="KW-1185">Reference proteome</keyword>
<dbReference type="InterPro" id="IPR052709">
    <property type="entry name" value="Transposase-MT_Hybrid"/>
</dbReference>
<feature type="compositionally biased region" description="Polar residues" evidence="1">
    <location>
        <begin position="212"/>
        <end position="225"/>
    </location>
</feature>
<evidence type="ECO:0000313" key="3">
    <source>
        <dbReference type="EMBL" id="KFD49753.1"/>
    </source>
</evidence>
<feature type="domain" description="Mos1 transposase HTH" evidence="2">
    <location>
        <begin position="8"/>
        <end position="57"/>
    </location>
</feature>
<dbReference type="EMBL" id="KL363264">
    <property type="protein sequence ID" value="KFD49753.1"/>
    <property type="molecule type" value="Genomic_DNA"/>
</dbReference>
<organism evidence="3 4">
    <name type="scientific">Trichuris suis</name>
    <name type="common">pig whipworm</name>
    <dbReference type="NCBI Taxonomy" id="68888"/>
    <lineage>
        <taxon>Eukaryota</taxon>
        <taxon>Metazoa</taxon>
        <taxon>Ecdysozoa</taxon>
        <taxon>Nematoda</taxon>
        <taxon>Enoplea</taxon>
        <taxon>Dorylaimia</taxon>
        <taxon>Trichinellida</taxon>
        <taxon>Trichuridae</taxon>
        <taxon>Trichuris</taxon>
    </lineage>
</organism>
<evidence type="ECO:0000256" key="1">
    <source>
        <dbReference type="SAM" id="MobiDB-lite"/>
    </source>
</evidence>
<dbReference type="InterPro" id="IPR036388">
    <property type="entry name" value="WH-like_DNA-bd_sf"/>
</dbReference>
<feature type="region of interest" description="Disordered" evidence="1">
    <location>
        <begin position="205"/>
        <end position="225"/>
    </location>
</feature>
<evidence type="ECO:0000259" key="2">
    <source>
        <dbReference type="Pfam" id="PF17906"/>
    </source>
</evidence>
<proteinExistence type="predicted"/>
<protein>
    <recommendedName>
        <fullName evidence="2">Mos1 transposase HTH domain-containing protein</fullName>
    </recommendedName>
</protein>
<gene>
    <name evidence="3" type="ORF">M513_09348</name>
</gene>
<dbReference type="Gene3D" id="1.10.10.10">
    <property type="entry name" value="Winged helix-like DNA-binding domain superfamily/Winged helix DNA-binding domain"/>
    <property type="match status" value="1"/>
</dbReference>
<dbReference type="GO" id="GO:0003676">
    <property type="term" value="F:nucleic acid binding"/>
    <property type="evidence" value="ECO:0007669"/>
    <property type="project" value="InterPro"/>
</dbReference>
<dbReference type="Proteomes" id="UP000030764">
    <property type="component" value="Unassembled WGS sequence"/>
</dbReference>
<sequence>MECQVDKKQHLRHVLLFLSNGGLSAVAAAEKIQAVYEEEAISNRVARKSFSRFREGNFDLSDSAGSGRPSDFDEEKLNALVHENPRQSTCELAEKIGCSHVTVSRHLLSMGKVLFSLNTVKQWPNVARSSARSPQHDNARPHTAIITKTAIQELGWEVPPHPGNSPDLAPSEYHLFRSLAVNLRGDSFNNDENLQKWLADFSSKPPHFYQTGDRTGGQSLERSRE</sequence>